<dbReference type="PRINTS" id="PR00449">
    <property type="entry name" value="RASTRNSFRMNG"/>
</dbReference>
<keyword evidence="1" id="KW-0547">Nucleotide-binding</keyword>
<dbReference type="SMART" id="SM00173">
    <property type="entry name" value="RAS"/>
    <property type="match status" value="1"/>
</dbReference>
<keyword evidence="3" id="KW-0812">Transmembrane</keyword>
<evidence type="ECO:0000256" key="1">
    <source>
        <dbReference type="ARBA" id="ARBA00022741"/>
    </source>
</evidence>
<keyword evidence="3" id="KW-1133">Transmembrane helix</keyword>
<dbReference type="NCBIfam" id="TIGR00231">
    <property type="entry name" value="small_GTP"/>
    <property type="match status" value="1"/>
</dbReference>
<dbReference type="PANTHER" id="PTHR47978">
    <property type="match status" value="1"/>
</dbReference>
<dbReference type="EMBL" id="MLAK01000571">
    <property type="protein sequence ID" value="OHT12125.1"/>
    <property type="molecule type" value="Genomic_DNA"/>
</dbReference>
<dbReference type="Gene3D" id="3.40.50.300">
    <property type="entry name" value="P-loop containing nucleotide triphosphate hydrolases"/>
    <property type="match status" value="1"/>
</dbReference>
<dbReference type="VEuPathDB" id="TrichDB:TRFO_03764"/>
<gene>
    <name evidence="4" type="ORF">TRFO_03764</name>
</gene>
<evidence type="ECO:0000256" key="2">
    <source>
        <dbReference type="SAM" id="MobiDB-lite"/>
    </source>
</evidence>
<dbReference type="Pfam" id="PF00071">
    <property type="entry name" value="Ras"/>
    <property type="match status" value="1"/>
</dbReference>
<evidence type="ECO:0000313" key="4">
    <source>
        <dbReference type="EMBL" id="OHT12125.1"/>
    </source>
</evidence>
<dbReference type="AlphaFoldDB" id="A0A1J4KRN6"/>
<dbReference type="RefSeq" id="XP_068365261.1">
    <property type="nucleotide sequence ID" value="XM_068491504.1"/>
</dbReference>
<dbReference type="SUPFAM" id="SSF52540">
    <property type="entry name" value="P-loop containing nucleoside triphosphate hydrolases"/>
    <property type="match status" value="1"/>
</dbReference>
<comment type="caution">
    <text evidence="4">The sequence shown here is derived from an EMBL/GenBank/DDBJ whole genome shotgun (WGS) entry which is preliminary data.</text>
</comment>
<name>A0A1J4KRN6_9EUKA</name>
<feature type="region of interest" description="Disordered" evidence="2">
    <location>
        <begin position="193"/>
        <end position="261"/>
    </location>
</feature>
<dbReference type="GO" id="GO:0003924">
    <property type="term" value="F:GTPase activity"/>
    <property type="evidence" value="ECO:0007669"/>
    <property type="project" value="InterPro"/>
</dbReference>
<organism evidence="4 5">
    <name type="scientific">Tritrichomonas foetus</name>
    <dbReference type="NCBI Taxonomy" id="1144522"/>
    <lineage>
        <taxon>Eukaryota</taxon>
        <taxon>Metamonada</taxon>
        <taxon>Parabasalia</taxon>
        <taxon>Tritrichomonadida</taxon>
        <taxon>Tritrichomonadidae</taxon>
        <taxon>Tritrichomonas</taxon>
    </lineage>
</organism>
<sequence>MLIGVNIILYFGKSIFIIKTPSISMIFLSFLLPDENKTFSWLIWSNSYKIRSFYFTIFIIKMSEEELHFKIVVVGDNGVGKTSLIHRMVDNEFDEEGYSTLALPGWSQKELFDPVSNKKYFVDFWDTSGSKFFRPGNNFIANDANAIVYVASYDNIESLRSIPSLANEKVNGNHDQGEIVTVFVVNKSDLINSKSESHQKQNDSTTQEKDTKQENPDSQKETNEAEKETNESGKETNEAEKETKEKDSKQENNEKLELITEDDIHDIEGKIREENVQFYRVSAKTGEGIEDIVVRIGTALCTKFPIVEKEKDEVKQFLDECIIQ</sequence>
<protein>
    <submittedName>
        <fullName evidence="4">Uncharacterized protein</fullName>
    </submittedName>
</protein>
<dbReference type="InterPro" id="IPR027417">
    <property type="entry name" value="P-loop_NTPase"/>
</dbReference>
<feature type="transmembrane region" description="Helical" evidence="3">
    <location>
        <begin position="7"/>
        <end position="32"/>
    </location>
</feature>
<keyword evidence="3" id="KW-0472">Membrane</keyword>
<dbReference type="GO" id="GO:0005525">
    <property type="term" value="F:GTP binding"/>
    <property type="evidence" value="ECO:0007669"/>
    <property type="project" value="InterPro"/>
</dbReference>
<proteinExistence type="predicted"/>
<evidence type="ECO:0000313" key="5">
    <source>
        <dbReference type="Proteomes" id="UP000179807"/>
    </source>
</evidence>
<feature type="compositionally biased region" description="Basic and acidic residues" evidence="2">
    <location>
        <begin position="195"/>
        <end position="258"/>
    </location>
</feature>
<dbReference type="PROSITE" id="PS51419">
    <property type="entry name" value="RAB"/>
    <property type="match status" value="1"/>
</dbReference>
<dbReference type="SMART" id="SM00174">
    <property type="entry name" value="RHO"/>
    <property type="match status" value="1"/>
</dbReference>
<dbReference type="InterPro" id="IPR001806">
    <property type="entry name" value="Small_GTPase"/>
</dbReference>
<dbReference type="GeneID" id="94826208"/>
<keyword evidence="5" id="KW-1185">Reference proteome</keyword>
<dbReference type="SMART" id="SM00175">
    <property type="entry name" value="RAB"/>
    <property type="match status" value="1"/>
</dbReference>
<evidence type="ECO:0000256" key="3">
    <source>
        <dbReference type="SAM" id="Phobius"/>
    </source>
</evidence>
<accession>A0A1J4KRN6</accession>
<dbReference type="Proteomes" id="UP000179807">
    <property type="component" value="Unassembled WGS sequence"/>
</dbReference>
<dbReference type="InterPro" id="IPR005225">
    <property type="entry name" value="Small_GTP-bd"/>
</dbReference>
<reference evidence="4" key="1">
    <citation type="submission" date="2016-10" db="EMBL/GenBank/DDBJ databases">
        <authorList>
            <person name="Benchimol M."/>
            <person name="Almeida L.G."/>
            <person name="Vasconcelos A.T."/>
            <person name="Perreira-Neves A."/>
            <person name="Rosa I.A."/>
            <person name="Tasca T."/>
            <person name="Bogo M.R."/>
            <person name="de Souza W."/>
        </authorList>
    </citation>
    <scope>NUCLEOTIDE SEQUENCE [LARGE SCALE GENOMIC DNA]</scope>
    <source>
        <strain evidence="4">K</strain>
    </source>
</reference>